<organism evidence="1 2">
    <name type="scientific">Lucifera butyrica</name>
    <dbReference type="NCBI Taxonomy" id="1351585"/>
    <lineage>
        <taxon>Bacteria</taxon>
        <taxon>Bacillati</taxon>
        <taxon>Bacillota</taxon>
        <taxon>Negativicutes</taxon>
        <taxon>Veillonellales</taxon>
        <taxon>Veillonellaceae</taxon>
        <taxon>Lucifera</taxon>
    </lineage>
</organism>
<gene>
    <name evidence="1" type="ORF">LUCI_0835</name>
</gene>
<protein>
    <submittedName>
        <fullName evidence="1">Uncharacterized protein</fullName>
    </submittedName>
</protein>
<accession>A0A498R399</accession>
<dbReference type="OrthoDB" id="1957791at2"/>
<dbReference type="EMBL" id="UPPP01000057">
    <property type="protein sequence ID" value="VBB05625.1"/>
    <property type="molecule type" value="Genomic_DNA"/>
</dbReference>
<reference evidence="1 2" key="1">
    <citation type="submission" date="2018-06" db="EMBL/GenBank/DDBJ databases">
        <authorList>
            <person name="Strepis N."/>
        </authorList>
    </citation>
    <scope>NUCLEOTIDE SEQUENCE [LARGE SCALE GENOMIC DNA]</scope>
    <source>
        <strain evidence="1">LUCI</strain>
    </source>
</reference>
<keyword evidence="2" id="KW-1185">Reference proteome</keyword>
<dbReference type="Proteomes" id="UP000277811">
    <property type="component" value="Unassembled WGS sequence"/>
</dbReference>
<proteinExistence type="predicted"/>
<evidence type="ECO:0000313" key="2">
    <source>
        <dbReference type="Proteomes" id="UP000277811"/>
    </source>
</evidence>
<evidence type="ECO:0000313" key="1">
    <source>
        <dbReference type="EMBL" id="VBB05625.1"/>
    </source>
</evidence>
<sequence length="129" mass="15257">MKINKIKYPVPLSDIKDIENDNIDVFVELEDGITYTVVVSTPKNLMWYMDKEEMNYINPSPPFIIVRTLTEDNIKNALESFAEKDAYWLKLYHLVGKRDDVFNIKEMDKVIKDMHEEMLKDYVEFIGKS</sequence>
<name>A0A498R399_9FIRM</name>
<dbReference type="AlphaFoldDB" id="A0A498R399"/>